<name>A0A919U7F2_9CELL</name>
<dbReference type="InterPro" id="IPR010349">
    <property type="entry name" value="Asparaginase_II"/>
</dbReference>
<organism evidence="1 2">
    <name type="scientific">Cellulomonas pakistanensis</name>
    <dbReference type="NCBI Taxonomy" id="992287"/>
    <lineage>
        <taxon>Bacteria</taxon>
        <taxon>Bacillati</taxon>
        <taxon>Actinomycetota</taxon>
        <taxon>Actinomycetes</taxon>
        <taxon>Micrococcales</taxon>
        <taxon>Cellulomonadaceae</taxon>
        <taxon>Cellulomonas</taxon>
    </lineage>
</organism>
<accession>A0A919U7F2</accession>
<reference evidence="1" key="1">
    <citation type="submission" date="2021-01" db="EMBL/GenBank/DDBJ databases">
        <title>Whole genome shotgun sequence of Cellulomonas pakistanensis NBRC 110800.</title>
        <authorList>
            <person name="Komaki H."/>
            <person name="Tamura T."/>
        </authorList>
    </citation>
    <scope>NUCLEOTIDE SEQUENCE</scope>
    <source>
        <strain evidence="1">NBRC 110800</strain>
    </source>
</reference>
<sequence>MPGVRQGGPQLAERLHGSGAAVVARHAAGTGDVASAAEPLARVVRGDLVESVHLGHLVVLGPDGSVRLAVGDPEVTVLARSSLKPLQAVGMLRAGLDLDGPHLALACASHDGTAEHLRVVRETLLGAGLDESALDNTPDLPLDPEAAFAWRTDGHGPEPVAQNCSGKHAAMLATCVAHAGEPGWEPERYREAEHPVQVACRAAVEELTGEQAWHVTVDGCGAPLFSTTLVGLARAFARIATAPATEPGTPLARVGLAMAEHPELVGGAQRDVTRAMRAVPGLVAKDGADGVYAAALPDGSAVAFKVTDGGGRPRPAVLAAALRVAGAASVPDVDLEALDALGDVPVLGHGEPVGAVVPAFVAEPAGASDGDEAAEGGDGASA</sequence>
<protein>
    <submittedName>
        <fullName evidence="1">Asparaginase</fullName>
    </submittedName>
</protein>
<evidence type="ECO:0000313" key="1">
    <source>
        <dbReference type="EMBL" id="GIG37285.1"/>
    </source>
</evidence>
<comment type="caution">
    <text evidence="1">The sequence shown here is derived from an EMBL/GenBank/DDBJ whole genome shotgun (WGS) entry which is preliminary data.</text>
</comment>
<keyword evidence="2" id="KW-1185">Reference proteome</keyword>
<dbReference type="PANTHER" id="PTHR42110">
    <property type="entry name" value="L-ASPARAGINASE, PUTATIVE (AFU_ORTHOLOGUE AFUA_3G11890)-RELATED"/>
    <property type="match status" value="1"/>
</dbReference>
<proteinExistence type="predicted"/>
<dbReference type="Proteomes" id="UP000642125">
    <property type="component" value="Unassembled WGS sequence"/>
</dbReference>
<gene>
    <name evidence="1" type="primary">ansA</name>
    <name evidence="1" type="ORF">Cpa01nite_26660</name>
</gene>
<evidence type="ECO:0000313" key="2">
    <source>
        <dbReference type="Proteomes" id="UP000642125"/>
    </source>
</evidence>
<dbReference type="EMBL" id="BONO01000021">
    <property type="protein sequence ID" value="GIG37285.1"/>
    <property type="molecule type" value="Genomic_DNA"/>
</dbReference>
<dbReference type="Pfam" id="PF06089">
    <property type="entry name" value="Asparaginase_II"/>
    <property type="match status" value="1"/>
</dbReference>
<dbReference type="PANTHER" id="PTHR42110:SF1">
    <property type="entry name" value="L-ASPARAGINASE, PUTATIVE (AFU_ORTHOLOGUE AFUA_3G11890)-RELATED"/>
    <property type="match status" value="1"/>
</dbReference>
<dbReference type="AlphaFoldDB" id="A0A919U7F2"/>